<dbReference type="InterPro" id="IPR005380">
    <property type="entry name" value="XS_domain"/>
</dbReference>
<evidence type="ECO:0000313" key="8">
    <source>
        <dbReference type="Proteomes" id="UP000030687"/>
    </source>
</evidence>
<feature type="domain" description="Zinc finger-XS" evidence="6">
    <location>
        <begin position="144"/>
        <end position="185"/>
    </location>
</feature>
<reference evidence="7 8" key="1">
    <citation type="submission" date="2013-10" db="EMBL/GenBank/DDBJ databases">
        <authorList>
            <consortium name="International Citrus Genome Consortium"/>
            <person name="Jenkins J."/>
            <person name="Schmutz J."/>
            <person name="Prochnik S."/>
            <person name="Rokhsar D."/>
            <person name="Gmitter F."/>
            <person name="Ollitrault P."/>
            <person name="Machado M."/>
            <person name="Talon M."/>
            <person name="Wincker P."/>
            <person name="Jaillon O."/>
            <person name="Morgante M."/>
        </authorList>
    </citation>
    <scope>NUCLEOTIDE SEQUENCE</scope>
    <source>
        <strain evidence="8">cv. Clemenules</strain>
    </source>
</reference>
<dbReference type="CDD" id="cd12266">
    <property type="entry name" value="RRM_like_XS"/>
    <property type="match status" value="1"/>
</dbReference>
<proteinExistence type="predicted"/>
<dbReference type="Pfam" id="PF03468">
    <property type="entry name" value="XS"/>
    <property type="match status" value="1"/>
</dbReference>
<evidence type="ECO:0000259" key="5">
    <source>
        <dbReference type="Pfam" id="PF03469"/>
    </source>
</evidence>
<evidence type="ECO:0000259" key="4">
    <source>
        <dbReference type="Pfam" id="PF03468"/>
    </source>
</evidence>
<feature type="domain" description="Factor of DNA methylation 1-5/IDN2" evidence="5">
    <location>
        <begin position="598"/>
        <end position="728"/>
    </location>
</feature>
<dbReference type="PANTHER" id="PTHR21596">
    <property type="entry name" value="RIBONUCLEASE P SUBUNIT P38"/>
    <property type="match status" value="1"/>
</dbReference>
<dbReference type="Gramene" id="ESR38081">
    <property type="protein sequence ID" value="ESR38081"/>
    <property type="gene ID" value="CICLE_v10029911mg"/>
</dbReference>
<feature type="coiled-coil region" evidence="3">
    <location>
        <begin position="485"/>
        <end position="592"/>
    </location>
</feature>
<dbReference type="Gene3D" id="3.30.70.2890">
    <property type="entry name" value="XS domain"/>
    <property type="match status" value="1"/>
</dbReference>
<name>V4SLW6_CITCL</name>
<keyword evidence="8" id="KW-1185">Reference proteome</keyword>
<sequence>MAPVGFHSNTLFKELVDFPIQPLAERTTRSSKSKPSEIVVLLAEEGGFCFASPPSLVHRLLPHKNIHRKFLSYAVASHCSHLISGVTLSLSFSDLHKECRFEMPRNFEKSDLSWSELKDYEYKKYNQLKKGDLKVEVSETAYRCPFCRGKKETDYLYKELLQHASDVGRSRSRGAREKAQHLALEKYVSKYLVVKDRSQLEPGTSSECLKITDHQPDQLLVYPWVGIVANIKTQRGEDGRYVGESGSKLRDEFRSKGFNPLKVHPLWSRRGHSGFAVVEFYKDWAGFKNAIMFEKSFEVDHHGKKDFYAVKNLGDKLYGWIARDDDYNSKSLIGDHLRKNGDLKTVSGKEAEDQRKTSTLVTNLTRTLEVKDMRYKEMEMKYLETSTYLDLTMEQMDEMNKSRNEEIRKMQQSAHDHFQKIYLEHEKATSQLEARKKQLEEREKQLQYREAKNETERKKLHSEKIMNERATLEQKKADEKVWRLAQVHKEEKEKLRRKIIELQKGLDAKQALELEIEQKRGTIQVMKHMREENVEVQEKMDAIIKEIKEKEGEMDVVEALNQSLIVRERKSNDELQEARKELINSLKEGRTRATIGVKRMGEIDNRPFLAAAKAKFPAEEADEKGLELCSLWEEYLRDPNWHPFKILVDKEGNCKEIIDVEDQKLKSLKNEYGEQVHNAVALAQSEMNQYNPSGRYTIPELWNFKENRKATLKEGAIHLLNQWRVNRKRKRN</sequence>
<keyword evidence="2" id="KW-0943">RNA-mediated gene silencing</keyword>
<dbReference type="EMBL" id="KI536978">
    <property type="protein sequence ID" value="ESR38081.1"/>
    <property type="molecule type" value="Genomic_DNA"/>
</dbReference>
<evidence type="ECO:0000313" key="7">
    <source>
        <dbReference type="EMBL" id="ESR38081.1"/>
    </source>
</evidence>
<keyword evidence="1 3" id="KW-0175">Coiled coil</keyword>
<feature type="domain" description="XS" evidence="4">
    <location>
        <begin position="217"/>
        <end position="329"/>
    </location>
</feature>
<evidence type="ECO:0000256" key="3">
    <source>
        <dbReference type="SAM" id="Coils"/>
    </source>
</evidence>
<dbReference type="Pfam" id="PF03469">
    <property type="entry name" value="XH"/>
    <property type="match status" value="1"/>
</dbReference>
<dbReference type="STRING" id="85681.V4SLW6"/>
<dbReference type="InParanoid" id="V4SLW6"/>
<dbReference type="OMA" id="MKGALQV"/>
<organism evidence="7 8">
    <name type="scientific">Citrus clementina</name>
    <name type="common">Clementine</name>
    <name type="synonym">Citrus deliciosa x Citrus sinensis</name>
    <dbReference type="NCBI Taxonomy" id="85681"/>
    <lineage>
        <taxon>Eukaryota</taxon>
        <taxon>Viridiplantae</taxon>
        <taxon>Streptophyta</taxon>
        <taxon>Embryophyta</taxon>
        <taxon>Tracheophyta</taxon>
        <taxon>Spermatophyta</taxon>
        <taxon>Magnoliopsida</taxon>
        <taxon>eudicotyledons</taxon>
        <taxon>Gunneridae</taxon>
        <taxon>Pentapetalae</taxon>
        <taxon>rosids</taxon>
        <taxon>malvids</taxon>
        <taxon>Sapindales</taxon>
        <taxon>Rutaceae</taxon>
        <taxon>Aurantioideae</taxon>
        <taxon>Citrus</taxon>
    </lineage>
</organism>
<evidence type="ECO:0000256" key="1">
    <source>
        <dbReference type="ARBA" id="ARBA00023054"/>
    </source>
</evidence>
<evidence type="ECO:0008006" key="9">
    <source>
        <dbReference type="Google" id="ProtNLM"/>
    </source>
</evidence>
<dbReference type="GO" id="GO:0080188">
    <property type="term" value="P:gene silencing by siRNA-directed DNA methylation"/>
    <property type="evidence" value="ECO:0007669"/>
    <property type="project" value="EnsemblPlants"/>
</dbReference>
<dbReference type="InterPro" id="IPR038588">
    <property type="entry name" value="XS_domain_sf"/>
</dbReference>
<dbReference type="eggNOG" id="ENOG502QWMB">
    <property type="taxonomic scope" value="Eukaryota"/>
</dbReference>
<feature type="coiled-coil region" evidence="3">
    <location>
        <begin position="393"/>
        <end position="456"/>
    </location>
</feature>
<dbReference type="InterPro" id="IPR005381">
    <property type="entry name" value="Znf-XS_domain"/>
</dbReference>
<protein>
    <recommendedName>
        <fullName evidence="9">XS domain-containing protein</fullName>
    </recommendedName>
</protein>
<evidence type="ECO:0000259" key="6">
    <source>
        <dbReference type="Pfam" id="PF03470"/>
    </source>
</evidence>
<evidence type="ECO:0000256" key="2">
    <source>
        <dbReference type="ARBA" id="ARBA00023158"/>
    </source>
</evidence>
<dbReference type="AlphaFoldDB" id="V4SLW6"/>
<dbReference type="KEGG" id="cic:CICLE_v10029911mg"/>
<accession>V4SLW6</accession>
<dbReference type="InterPro" id="IPR005379">
    <property type="entry name" value="FDM1-5/IDN2_XH"/>
</dbReference>
<gene>
    <name evidence="7" type="ORF">CICLE_v10029911mg</name>
</gene>
<dbReference type="InterPro" id="IPR045177">
    <property type="entry name" value="FDM1-5/IDN2"/>
</dbReference>
<dbReference type="Proteomes" id="UP000030687">
    <property type="component" value="Unassembled WGS sequence"/>
</dbReference>
<dbReference type="FunCoup" id="V4SLW6">
    <property type="interactions" value="20"/>
</dbReference>
<dbReference type="PANTHER" id="PTHR21596:SF23">
    <property type="entry name" value="FACTOR OF DNA METHYLATION 4"/>
    <property type="match status" value="1"/>
</dbReference>
<dbReference type="Pfam" id="PF03470">
    <property type="entry name" value="zf-XS"/>
    <property type="match status" value="1"/>
</dbReference>